<reference evidence="3" key="1">
    <citation type="journal article" date="2013" name="Nat. Commun.">
        <title>Whole-genome sequencing of Oryza brachyantha reveals mechanisms underlying Oryza genome evolution.</title>
        <authorList>
            <person name="Chen J."/>
            <person name="Huang Q."/>
            <person name="Gao D."/>
            <person name="Wang J."/>
            <person name="Lang Y."/>
            <person name="Liu T."/>
            <person name="Li B."/>
            <person name="Bai Z."/>
            <person name="Luis Goicoechea J."/>
            <person name="Liang C."/>
            <person name="Chen C."/>
            <person name="Zhang W."/>
            <person name="Sun S."/>
            <person name="Liao Y."/>
            <person name="Zhang X."/>
            <person name="Yang L."/>
            <person name="Song C."/>
            <person name="Wang M."/>
            <person name="Shi J."/>
            <person name="Liu G."/>
            <person name="Liu J."/>
            <person name="Zhou H."/>
            <person name="Zhou W."/>
            <person name="Yu Q."/>
            <person name="An N."/>
            <person name="Chen Y."/>
            <person name="Cai Q."/>
            <person name="Wang B."/>
            <person name="Liu B."/>
            <person name="Min J."/>
            <person name="Huang Y."/>
            <person name="Wu H."/>
            <person name="Li Z."/>
            <person name="Zhang Y."/>
            <person name="Yin Y."/>
            <person name="Song W."/>
            <person name="Jiang J."/>
            <person name="Jackson S.A."/>
            <person name="Wing R.A."/>
            <person name="Wang J."/>
            <person name="Chen M."/>
        </authorList>
    </citation>
    <scope>NUCLEOTIDE SEQUENCE [LARGE SCALE GENOMIC DNA]</scope>
    <source>
        <strain evidence="3">cv. IRGC 101232</strain>
    </source>
</reference>
<protein>
    <submittedName>
        <fullName evidence="3">Uncharacterized protein</fullName>
    </submittedName>
</protein>
<keyword evidence="2" id="KW-1133">Transmembrane helix</keyword>
<organism evidence="3">
    <name type="scientific">Oryza brachyantha</name>
    <name type="common">malo sina</name>
    <dbReference type="NCBI Taxonomy" id="4533"/>
    <lineage>
        <taxon>Eukaryota</taxon>
        <taxon>Viridiplantae</taxon>
        <taxon>Streptophyta</taxon>
        <taxon>Embryophyta</taxon>
        <taxon>Tracheophyta</taxon>
        <taxon>Spermatophyta</taxon>
        <taxon>Magnoliopsida</taxon>
        <taxon>Liliopsida</taxon>
        <taxon>Poales</taxon>
        <taxon>Poaceae</taxon>
        <taxon>BOP clade</taxon>
        <taxon>Oryzoideae</taxon>
        <taxon>Oryzeae</taxon>
        <taxon>Oryzinae</taxon>
        <taxon>Oryza</taxon>
    </lineage>
</organism>
<dbReference type="eggNOG" id="ENOG502R3AW">
    <property type="taxonomic scope" value="Eukaryota"/>
</dbReference>
<feature type="transmembrane region" description="Helical" evidence="2">
    <location>
        <begin position="89"/>
        <end position="108"/>
    </location>
</feature>
<dbReference type="RefSeq" id="XP_006656636.1">
    <property type="nucleotide sequence ID" value="XM_006656573.3"/>
</dbReference>
<dbReference type="Pfam" id="PF20100">
    <property type="entry name" value="DUF6490"/>
    <property type="match status" value="1"/>
</dbReference>
<dbReference type="AlphaFoldDB" id="J3MB97"/>
<dbReference type="PANTHER" id="PTHR46610:SF19">
    <property type="entry name" value="OS06G0147400 PROTEIN"/>
    <property type="match status" value="1"/>
</dbReference>
<dbReference type="HOGENOM" id="CLU_120305_2_1_1"/>
<gene>
    <name evidence="3" type="primary">LOC102718748</name>
</gene>
<dbReference type="GeneID" id="102718748"/>
<sequence length="143" mass="15287">MANPDDPLLDPPPPAAASNRVSNNGGSRVVPWVAPLIGLAVNLALCIYRAEGDRAAIAFACFAYLNLLLLFCCIHHFDQAPSGSPARGRIIRVAVWLLAASLAAVFTWKVAAMMPLPVAAFTWVMAAATVVGGFYGFFIHEYK</sequence>
<dbReference type="KEGG" id="obr:102718748"/>
<feature type="transmembrane region" description="Helical" evidence="2">
    <location>
        <begin position="29"/>
        <end position="48"/>
    </location>
</feature>
<evidence type="ECO:0000256" key="1">
    <source>
        <dbReference type="SAM" id="MobiDB-lite"/>
    </source>
</evidence>
<keyword evidence="4" id="KW-1185">Reference proteome</keyword>
<dbReference type="EnsemblPlants" id="OB06G12910.1">
    <property type="protein sequence ID" value="OB06G12910.1"/>
    <property type="gene ID" value="OB06G12910"/>
</dbReference>
<feature type="transmembrane region" description="Helical" evidence="2">
    <location>
        <begin position="55"/>
        <end position="77"/>
    </location>
</feature>
<dbReference type="Gramene" id="OB06G12910.1">
    <property type="protein sequence ID" value="OB06G12910.1"/>
    <property type="gene ID" value="OB06G12910"/>
</dbReference>
<proteinExistence type="predicted"/>
<reference evidence="3" key="2">
    <citation type="submission" date="2013-04" db="UniProtKB">
        <authorList>
            <consortium name="EnsemblPlants"/>
        </authorList>
    </citation>
    <scope>IDENTIFICATION</scope>
</reference>
<name>J3MB97_ORYBR</name>
<evidence type="ECO:0000313" key="3">
    <source>
        <dbReference type="EnsemblPlants" id="OB06G12910.1"/>
    </source>
</evidence>
<dbReference type="PANTHER" id="PTHR46610">
    <property type="entry name" value="OS05G0181300 PROTEIN"/>
    <property type="match status" value="1"/>
</dbReference>
<evidence type="ECO:0000256" key="2">
    <source>
        <dbReference type="SAM" id="Phobius"/>
    </source>
</evidence>
<evidence type="ECO:0000313" key="4">
    <source>
        <dbReference type="Proteomes" id="UP000006038"/>
    </source>
</evidence>
<feature type="region of interest" description="Disordered" evidence="1">
    <location>
        <begin position="1"/>
        <end position="23"/>
    </location>
</feature>
<dbReference type="InterPro" id="IPR045501">
    <property type="entry name" value="DUF6490"/>
</dbReference>
<dbReference type="Proteomes" id="UP000006038">
    <property type="component" value="Chromosome 6"/>
</dbReference>
<keyword evidence="2" id="KW-0472">Membrane</keyword>
<dbReference type="OMA" id="IIRVAVW"/>
<feature type="transmembrane region" description="Helical" evidence="2">
    <location>
        <begin position="120"/>
        <end position="139"/>
    </location>
</feature>
<accession>J3MB97</accession>
<keyword evidence="2" id="KW-0812">Transmembrane</keyword>
<dbReference type="OrthoDB" id="687479at2759"/>